<dbReference type="Pfam" id="PF00080">
    <property type="entry name" value="Sod_Cu"/>
    <property type="match status" value="1"/>
</dbReference>
<dbReference type="PRINTS" id="PR00068">
    <property type="entry name" value="CUZNDISMTASE"/>
</dbReference>
<dbReference type="InterPro" id="IPR024134">
    <property type="entry name" value="SOD_Cu/Zn_/chaperone"/>
</dbReference>
<feature type="region of interest" description="Disordered" evidence="1">
    <location>
        <begin position="148"/>
        <end position="177"/>
    </location>
</feature>
<evidence type="ECO:0000313" key="4">
    <source>
        <dbReference type="EMBL" id="CAG9322150.1"/>
    </source>
</evidence>
<evidence type="ECO:0000256" key="1">
    <source>
        <dbReference type="SAM" id="MobiDB-lite"/>
    </source>
</evidence>
<comment type="caution">
    <text evidence="4">The sequence shown here is derived from an EMBL/GenBank/DDBJ whole genome shotgun (WGS) entry which is preliminary data.</text>
</comment>
<feature type="signal peptide" evidence="2">
    <location>
        <begin position="1"/>
        <end position="22"/>
    </location>
</feature>
<evidence type="ECO:0000259" key="3">
    <source>
        <dbReference type="Pfam" id="PF00080"/>
    </source>
</evidence>
<evidence type="ECO:0000256" key="2">
    <source>
        <dbReference type="SAM" id="SignalP"/>
    </source>
</evidence>
<gene>
    <name evidence="4" type="ORF">BSTOLATCC_MIC30530</name>
</gene>
<name>A0AAU9J875_9CILI</name>
<keyword evidence="2" id="KW-0732">Signal</keyword>
<accession>A0AAU9J875</accession>
<dbReference type="GO" id="GO:0006801">
    <property type="term" value="P:superoxide metabolic process"/>
    <property type="evidence" value="ECO:0007669"/>
    <property type="project" value="InterPro"/>
</dbReference>
<protein>
    <recommendedName>
        <fullName evidence="3">Superoxide dismutase copper/zinc binding domain-containing protein</fullName>
    </recommendedName>
</protein>
<dbReference type="GO" id="GO:0005507">
    <property type="term" value="F:copper ion binding"/>
    <property type="evidence" value="ECO:0007669"/>
    <property type="project" value="InterPro"/>
</dbReference>
<dbReference type="PANTHER" id="PTHR10003">
    <property type="entry name" value="SUPEROXIDE DISMUTASE CU-ZN -RELATED"/>
    <property type="match status" value="1"/>
</dbReference>
<evidence type="ECO:0000313" key="5">
    <source>
        <dbReference type="Proteomes" id="UP001162131"/>
    </source>
</evidence>
<dbReference type="Proteomes" id="UP001162131">
    <property type="component" value="Unassembled WGS sequence"/>
</dbReference>
<organism evidence="4 5">
    <name type="scientific">Blepharisma stoltei</name>
    <dbReference type="NCBI Taxonomy" id="1481888"/>
    <lineage>
        <taxon>Eukaryota</taxon>
        <taxon>Sar</taxon>
        <taxon>Alveolata</taxon>
        <taxon>Ciliophora</taxon>
        <taxon>Postciliodesmatophora</taxon>
        <taxon>Heterotrichea</taxon>
        <taxon>Heterotrichida</taxon>
        <taxon>Blepharismidae</taxon>
        <taxon>Blepharisma</taxon>
    </lineage>
</organism>
<sequence length="177" mass="18783">MALTRIAAGFTLLFTSSTLSSSNERVSTEVKARATLTGKLVSGEAEFFQPRYTLNTEISIKATGLNPNKPHGLQIHEAGKDGQVAEIYNPFARKHGGPWSTERKVGDLGNIKGDEKGEGALKVSDPYVKLSGKFSVIGKILAIHENPDDLGYGRNDQSLIDGQAGPAISSGAISQVS</sequence>
<feature type="domain" description="Superoxide dismutase copper/zinc binding" evidence="3">
    <location>
        <begin position="41"/>
        <end position="173"/>
    </location>
</feature>
<dbReference type="InterPro" id="IPR001424">
    <property type="entry name" value="SOD_Cu_Zn_dom"/>
</dbReference>
<reference evidence="4" key="1">
    <citation type="submission" date="2021-09" db="EMBL/GenBank/DDBJ databases">
        <authorList>
            <consortium name="AG Swart"/>
            <person name="Singh M."/>
            <person name="Singh A."/>
            <person name="Seah K."/>
            <person name="Emmerich C."/>
        </authorList>
    </citation>
    <scope>NUCLEOTIDE SEQUENCE</scope>
    <source>
        <strain evidence="4">ATCC30299</strain>
    </source>
</reference>
<keyword evidence="5" id="KW-1185">Reference proteome</keyword>
<feature type="chain" id="PRO_5043314155" description="Superoxide dismutase copper/zinc binding domain-containing protein" evidence="2">
    <location>
        <begin position="23"/>
        <end position="177"/>
    </location>
</feature>
<dbReference type="InterPro" id="IPR036423">
    <property type="entry name" value="SOD-like_Cu/Zn_dom_sf"/>
</dbReference>
<dbReference type="Gene3D" id="2.60.40.200">
    <property type="entry name" value="Superoxide dismutase, copper/zinc binding domain"/>
    <property type="match status" value="1"/>
</dbReference>
<dbReference type="EMBL" id="CAJZBQ010000030">
    <property type="protein sequence ID" value="CAG9322150.1"/>
    <property type="molecule type" value="Genomic_DNA"/>
</dbReference>
<dbReference type="SUPFAM" id="SSF49329">
    <property type="entry name" value="Cu,Zn superoxide dismutase-like"/>
    <property type="match status" value="1"/>
</dbReference>
<proteinExistence type="predicted"/>
<dbReference type="AlphaFoldDB" id="A0AAU9J875"/>